<protein>
    <submittedName>
        <fullName evidence="1">Acetoacetate decarboxylase (ADC)</fullName>
    </submittedName>
</protein>
<name>A0A1G5YUS7_9BACT</name>
<dbReference type="EMBL" id="FMXE01000021">
    <property type="protein sequence ID" value="SDA86381.1"/>
    <property type="molecule type" value="Genomic_DNA"/>
</dbReference>
<evidence type="ECO:0000313" key="2">
    <source>
        <dbReference type="Proteomes" id="UP000198756"/>
    </source>
</evidence>
<reference evidence="2" key="1">
    <citation type="submission" date="2016-10" db="EMBL/GenBank/DDBJ databases">
        <authorList>
            <person name="Varghese N."/>
            <person name="Submissions S."/>
        </authorList>
    </citation>
    <scope>NUCLEOTIDE SEQUENCE [LARGE SCALE GENOMIC DNA]</scope>
    <source>
        <strain evidence="2">DSM 22703</strain>
    </source>
</reference>
<dbReference type="Gene3D" id="2.40.400.10">
    <property type="entry name" value="Acetoacetate decarboxylase-like"/>
    <property type="match status" value="1"/>
</dbReference>
<dbReference type="InterPro" id="IPR023375">
    <property type="entry name" value="ADC_dom_sf"/>
</dbReference>
<dbReference type="STRING" id="279824.SAMN03080617_02870"/>
<dbReference type="Proteomes" id="UP000198756">
    <property type="component" value="Unassembled WGS sequence"/>
</dbReference>
<accession>A0A1G5YUS7</accession>
<dbReference type="PANTHER" id="PTHR40518:SF1">
    <property type="entry name" value="ACETOACETATE DECARBOXYLASE"/>
    <property type="match status" value="1"/>
</dbReference>
<keyword evidence="2" id="KW-1185">Reference proteome</keyword>
<dbReference type="GO" id="GO:0016829">
    <property type="term" value="F:lyase activity"/>
    <property type="evidence" value="ECO:0007669"/>
    <property type="project" value="InterPro"/>
</dbReference>
<sequence length="237" mass="26964">MVAGQRLAPLLMSENHLIAKDLHLVLKSPPPWQLSGEGIILIFKFKKNWVENFGLLPKHLEGKFKGGLGYVMLVNYEKTPVGPYHELLIIPGKFRKIKKQAITKIYVDTEVSTQNGRNNWGIPKETLPFTWEKEQGKDIIQIKSGDQVIFSTEITHSGLSFPVTTSLLPISLCQIWNKVKYYTKPSGYGWGKLAKIKSLDLDPTFFPDIRDIKPLLAMKISPFHIKFPEPTYGDEPF</sequence>
<evidence type="ECO:0000313" key="1">
    <source>
        <dbReference type="EMBL" id="SDA86381.1"/>
    </source>
</evidence>
<dbReference type="InterPro" id="IPR010451">
    <property type="entry name" value="Acetoacetate_decarboxylase"/>
</dbReference>
<organism evidence="1 2">
    <name type="scientific">Algoriphagus alkaliphilus</name>
    <dbReference type="NCBI Taxonomy" id="279824"/>
    <lineage>
        <taxon>Bacteria</taxon>
        <taxon>Pseudomonadati</taxon>
        <taxon>Bacteroidota</taxon>
        <taxon>Cytophagia</taxon>
        <taxon>Cytophagales</taxon>
        <taxon>Cyclobacteriaceae</taxon>
        <taxon>Algoriphagus</taxon>
    </lineage>
</organism>
<dbReference type="AlphaFoldDB" id="A0A1G5YUS7"/>
<dbReference type="Pfam" id="PF06314">
    <property type="entry name" value="ADC"/>
    <property type="match status" value="1"/>
</dbReference>
<proteinExistence type="predicted"/>
<dbReference type="SUPFAM" id="SSF160104">
    <property type="entry name" value="Acetoacetate decarboxylase-like"/>
    <property type="match status" value="1"/>
</dbReference>
<gene>
    <name evidence="1" type="ORF">SAMN03080617_02870</name>
</gene>
<dbReference type="PANTHER" id="PTHR40518">
    <property type="entry name" value="ACETOACETATE DECARBOXYLASE"/>
    <property type="match status" value="1"/>
</dbReference>